<organism evidence="3 4">
    <name type="scientific">Periplaneta americana</name>
    <name type="common">American cockroach</name>
    <name type="synonym">Blatta americana</name>
    <dbReference type="NCBI Taxonomy" id="6978"/>
    <lineage>
        <taxon>Eukaryota</taxon>
        <taxon>Metazoa</taxon>
        <taxon>Ecdysozoa</taxon>
        <taxon>Arthropoda</taxon>
        <taxon>Hexapoda</taxon>
        <taxon>Insecta</taxon>
        <taxon>Pterygota</taxon>
        <taxon>Neoptera</taxon>
        <taxon>Polyneoptera</taxon>
        <taxon>Dictyoptera</taxon>
        <taxon>Blattodea</taxon>
        <taxon>Blattoidea</taxon>
        <taxon>Blattidae</taxon>
        <taxon>Blattinae</taxon>
        <taxon>Periplaneta</taxon>
    </lineage>
</organism>
<dbReference type="InterPro" id="IPR043502">
    <property type="entry name" value="DNA/RNA_pol_sf"/>
</dbReference>
<dbReference type="PANTHER" id="PTHR47027:SF20">
    <property type="entry name" value="REVERSE TRANSCRIPTASE-LIKE PROTEIN WITH RNA-DIRECTED DNA POLYMERASE DOMAIN"/>
    <property type="match status" value="1"/>
</dbReference>
<proteinExistence type="predicted"/>
<dbReference type="PANTHER" id="PTHR47027">
    <property type="entry name" value="REVERSE TRANSCRIPTASE DOMAIN-CONTAINING PROTEIN"/>
    <property type="match status" value="1"/>
</dbReference>
<dbReference type="Pfam" id="PF00078">
    <property type="entry name" value="RVT_1"/>
    <property type="match status" value="1"/>
</dbReference>
<accession>A0ABQ8SC70</accession>
<comment type="caution">
    <text evidence="3">The sequence shown here is derived from an EMBL/GenBank/DDBJ whole genome shotgun (WGS) entry which is preliminary data.</text>
</comment>
<reference evidence="3 4" key="1">
    <citation type="journal article" date="2022" name="Allergy">
        <title>Genome assembly and annotation of Periplaneta americana reveal a comprehensive cockroach allergen profile.</title>
        <authorList>
            <person name="Wang L."/>
            <person name="Xiong Q."/>
            <person name="Saelim N."/>
            <person name="Wang L."/>
            <person name="Nong W."/>
            <person name="Wan A.T."/>
            <person name="Shi M."/>
            <person name="Liu X."/>
            <person name="Cao Q."/>
            <person name="Hui J.H.L."/>
            <person name="Sookrung N."/>
            <person name="Leung T.F."/>
            <person name="Tungtrongchitr A."/>
            <person name="Tsui S.K.W."/>
        </authorList>
    </citation>
    <scope>NUCLEOTIDE SEQUENCE [LARGE SCALE GENOMIC DNA]</scope>
    <source>
        <strain evidence="3">PWHHKU_190912</strain>
    </source>
</reference>
<dbReference type="InterPro" id="IPR000477">
    <property type="entry name" value="RT_dom"/>
</dbReference>
<evidence type="ECO:0000256" key="1">
    <source>
        <dbReference type="SAM" id="MobiDB-lite"/>
    </source>
</evidence>
<protein>
    <recommendedName>
        <fullName evidence="2">Reverse transcriptase domain-containing protein</fullName>
    </recommendedName>
</protein>
<name>A0ABQ8SC70_PERAM</name>
<evidence type="ECO:0000313" key="4">
    <source>
        <dbReference type="Proteomes" id="UP001148838"/>
    </source>
</evidence>
<dbReference type="SUPFAM" id="SSF56672">
    <property type="entry name" value="DNA/RNA polymerases"/>
    <property type="match status" value="1"/>
</dbReference>
<sequence length="663" mass="76226">MSRYESSWDGYDEGDNDNEMNPGSGTKSYPAFALNELSANSGKDLNQETFPNQDSIPGPLVSQSDTLATIPNQWTTIIISCDYSNIHKRRPILGNQLYFNSAFIFRQEIRCEKCFHNFLRSENTWRHYVFIDIQCLHRNLLVNRIAGLAKSKQNTGVTYTGDDADEMSTRSSTESYPAFARIGLRKNPGKNLNQVTCPDWDSNPSHLVSRVALLINSNAGISALGIICPDLTQAPCYTMRSVLDDLLKPKIPAHVSLPPLRVCWTEEIKIGFCKKEELLRNNRHHRARTAIANLLRNRGWEVHEEIHCVSEYDSHRGVDIISINRRTQKAMVLDPTICFERDTNQALQINDDKRAKYVPCLPYLSEKYGISLYNWDVTGLLFGARGYHKTKISLAQDTTKKISVDVNIELRQGCGLSPILFDLYLNKIIEEWRKREPKGILLNQRNIDTICFADDQVILAENEELQRAVNNLNKIAKDFSMTISNTKTKSMALKGKIQKRIKIVINQEVIEQVSNFTYLGTKISTMSAQTNIEENLQKYNKLNGCIKRHFGKGMRKEIKLRIHNITSKQALKFASETWVLRAKDKSRTETAHMRFLRSTLGVTRRGRLRNKDIRNQLQQENMVEEIQRYQKQWQEHVLRMGPSRLPRQAFFTDHLEAETLGDR</sequence>
<dbReference type="EMBL" id="JAJSOF020000031">
    <property type="protein sequence ID" value="KAJ4431271.1"/>
    <property type="molecule type" value="Genomic_DNA"/>
</dbReference>
<keyword evidence="4" id="KW-1185">Reference proteome</keyword>
<evidence type="ECO:0000259" key="2">
    <source>
        <dbReference type="Pfam" id="PF00078"/>
    </source>
</evidence>
<feature type="region of interest" description="Disordered" evidence="1">
    <location>
        <begin position="1"/>
        <end position="30"/>
    </location>
</feature>
<feature type="domain" description="Reverse transcriptase" evidence="2">
    <location>
        <begin position="410"/>
        <end position="523"/>
    </location>
</feature>
<dbReference type="Proteomes" id="UP001148838">
    <property type="component" value="Unassembled WGS sequence"/>
</dbReference>
<evidence type="ECO:0000313" key="3">
    <source>
        <dbReference type="EMBL" id="KAJ4431271.1"/>
    </source>
</evidence>
<gene>
    <name evidence="3" type="ORF">ANN_19868</name>
</gene>